<dbReference type="InterPro" id="IPR014710">
    <property type="entry name" value="RmlC-like_jellyroll"/>
</dbReference>
<evidence type="ECO:0000313" key="3">
    <source>
        <dbReference type="Proteomes" id="UP000249577"/>
    </source>
</evidence>
<dbReference type="EMBL" id="QFPN01000001">
    <property type="protein sequence ID" value="PZQ19239.1"/>
    <property type="molecule type" value="Genomic_DNA"/>
</dbReference>
<gene>
    <name evidence="2" type="ORF">DI565_02365</name>
</gene>
<proteinExistence type="predicted"/>
<dbReference type="Gene3D" id="2.60.120.10">
    <property type="entry name" value="Jelly Rolls"/>
    <property type="match status" value="1"/>
</dbReference>
<dbReference type="InterPro" id="IPR011051">
    <property type="entry name" value="RmlC_Cupin_sf"/>
</dbReference>
<dbReference type="Pfam" id="PF05899">
    <property type="entry name" value="Cupin_3"/>
    <property type="match status" value="1"/>
</dbReference>
<accession>A0A2W5KSX7</accession>
<protein>
    <submittedName>
        <fullName evidence="2">Cupin</fullName>
    </submittedName>
</protein>
<sequence length="178" mass="18700">MSLFRQLVEIALDDPKPAGASHPVFTTGSLAAIELDPSPIEPSWIISGDPQASGKLHSASADALSSTSIWACTAGAFRWNFVWDETVHIVSGSVDVTDETGTRTTLVAGDVAYFAAGSWATWEIRDHVKKIAFCRRPFPRPVLAAMGMKRRVAGLLRGGAAPAPQAGAGLAQVTAKGS</sequence>
<dbReference type="InterPro" id="IPR008579">
    <property type="entry name" value="UGlyAH_Cupin_dom"/>
</dbReference>
<dbReference type="PANTHER" id="PTHR40943:SF1">
    <property type="entry name" value="CYTOPLASMIC PROTEIN"/>
    <property type="match status" value="1"/>
</dbReference>
<dbReference type="PANTHER" id="PTHR40943">
    <property type="entry name" value="CYTOPLASMIC PROTEIN-RELATED"/>
    <property type="match status" value="1"/>
</dbReference>
<reference evidence="2 3" key="1">
    <citation type="submission" date="2017-08" db="EMBL/GenBank/DDBJ databases">
        <title>Infants hospitalized years apart are colonized by the same room-sourced microbial strains.</title>
        <authorList>
            <person name="Brooks B."/>
            <person name="Olm M.R."/>
            <person name="Firek B.A."/>
            <person name="Baker R."/>
            <person name="Thomas B.C."/>
            <person name="Morowitz M.J."/>
            <person name="Banfield J.F."/>
        </authorList>
    </citation>
    <scope>NUCLEOTIDE SEQUENCE [LARGE SCALE GENOMIC DNA]</scope>
    <source>
        <strain evidence="2">S2_005_003_R2_43</strain>
    </source>
</reference>
<dbReference type="CDD" id="cd02227">
    <property type="entry name" value="cupin_TM1112-like"/>
    <property type="match status" value="1"/>
</dbReference>
<feature type="domain" description="(S)-ureidoglycine aminohydrolase cupin" evidence="1">
    <location>
        <begin position="60"/>
        <end position="131"/>
    </location>
</feature>
<comment type="caution">
    <text evidence="2">The sequence shown here is derived from an EMBL/GenBank/DDBJ whole genome shotgun (WGS) entry which is preliminary data.</text>
</comment>
<organism evidence="2 3">
    <name type="scientific">Ancylobacter novellus</name>
    <name type="common">Thiobacillus novellus</name>
    <dbReference type="NCBI Taxonomy" id="921"/>
    <lineage>
        <taxon>Bacteria</taxon>
        <taxon>Pseudomonadati</taxon>
        <taxon>Pseudomonadota</taxon>
        <taxon>Alphaproteobacteria</taxon>
        <taxon>Hyphomicrobiales</taxon>
        <taxon>Xanthobacteraceae</taxon>
        <taxon>Ancylobacter</taxon>
    </lineage>
</organism>
<evidence type="ECO:0000259" key="1">
    <source>
        <dbReference type="Pfam" id="PF05899"/>
    </source>
</evidence>
<name>A0A2W5KSX7_ANCNO</name>
<dbReference type="Proteomes" id="UP000249577">
    <property type="component" value="Unassembled WGS sequence"/>
</dbReference>
<dbReference type="SUPFAM" id="SSF51182">
    <property type="entry name" value="RmlC-like cupins"/>
    <property type="match status" value="1"/>
</dbReference>
<dbReference type="AlphaFoldDB" id="A0A2W5KSX7"/>
<evidence type="ECO:0000313" key="2">
    <source>
        <dbReference type="EMBL" id="PZQ19239.1"/>
    </source>
</evidence>